<proteinExistence type="inferred from homology"/>
<dbReference type="GO" id="GO:0032258">
    <property type="term" value="P:cytoplasm to vacuole targeting by the Cvt pathway"/>
    <property type="evidence" value="ECO:0007669"/>
    <property type="project" value="EnsemblFungi"/>
</dbReference>
<keyword evidence="7" id="KW-0472">Membrane</keyword>
<dbReference type="VEuPathDB" id="FungiDB:B1J91_I08569g"/>
<dbReference type="VEuPathDB" id="FungiDB:CAGL0I08569g"/>
<feature type="domain" description="Conserved oligomeric Golgi complex subunit 3 C-terminal" evidence="11">
    <location>
        <begin position="253"/>
        <end position="597"/>
    </location>
</feature>
<evidence type="ECO:0000256" key="2">
    <source>
        <dbReference type="ARBA" id="ARBA00009936"/>
    </source>
</evidence>
<name>A0A0W0E0Z0_CANGB</name>
<dbReference type="GO" id="GO:0006888">
    <property type="term" value="P:endoplasmic reticulum to Golgi vesicle-mediated transport"/>
    <property type="evidence" value="ECO:0007669"/>
    <property type="project" value="EnsemblFungi"/>
</dbReference>
<evidence type="ECO:0000256" key="7">
    <source>
        <dbReference type="ARBA" id="ARBA00023136"/>
    </source>
</evidence>
<dbReference type="GO" id="GO:0000425">
    <property type="term" value="P:pexophagy"/>
    <property type="evidence" value="ECO:0007669"/>
    <property type="project" value="EnsemblFungi"/>
</dbReference>
<keyword evidence="6" id="KW-0333">Golgi apparatus</keyword>
<gene>
    <name evidence="12" type="ORF">AO440_002705</name>
</gene>
<feature type="domain" description="Conserved oligomeric Golgi complex subunit 3 N-terminal" evidence="10">
    <location>
        <begin position="85"/>
        <end position="229"/>
    </location>
</feature>
<evidence type="ECO:0000256" key="9">
    <source>
        <dbReference type="SAM" id="MobiDB-lite"/>
    </source>
</evidence>
<dbReference type="GO" id="GO:0007030">
    <property type="term" value="P:Golgi organization"/>
    <property type="evidence" value="ECO:0007669"/>
    <property type="project" value="TreeGrafter"/>
</dbReference>
<dbReference type="VEuPathDB" id="FungiDB:GVI51_I08415"/>
<comment type="caution">
    <text evidence="12">The sequence shown here is derived from an EMBL/GenBank/DDBJ whole genome shotgun (WGS) entry which is preliminary data.</text>
</comment>
<evidence type="ECO:0000256" key="8">
    <source>
        <dbReference type="ARBA" id="ARBA00031339"/>
    </source>
</evidence>
<dbReference type="InterPro" id="IPR048685">
    <property type="entry name" value="COG3_C"/>
</dbReference>
<evidence type="ECO:0000256" key="1">
    <source>
        <dbReference type="ARBA" id="ARBA00004395"/>
    </source>
</evidence>
<dbReference type="InterPro" id="IPR048320">
    <property type="entry name" value="COG3_N"/>
</dbReference>
<dbReference type="PANTHER" id="PTHR13302:SF8">
    <property type="entry name" value="CONSERVED OLIGOMERIC GOLGI COMPLEX SUBUNIT 3"/>
    <property type="match status" value="1"/>
</dbReference>
<dbReference type="GO" id="GO:0140312">
    <property type="term" value="F:cargo adaptor activity"/>
    <property type="evidence" value="ECO:0007669"/>
    <property type="project" value="EnsemblFungi"/>
</dbReference>
<evidence type="ECO:0000259" key="10">
    <source>
        <dbReference type="Pfam" id="PF04136"/>
    </source>
</evidence>
<comment type="similarity">
    <text evidence="2">Belongs to the COG3 family.</text>
</comment>
<protein>
    <recommendedName>
        <fullName evidence="3">Conserved oligomeric Golgi complex subunit 3</fullName>
    </recommendedName>
    <alternativeName>
        <fullName evidence="8">Component of oligomeric Golgi complex 3</fullName>
    </alternativeName>
</protein>
<organism evidence="12 13">
    <name type="scientific">Candida glabrata</name>
    <name type="common">Yeast</name>
    <name type="synonym">Torulopsis glabrata</name>
    <dbReference type="NCBI Taxonomy" id="5478"/>
    <lineage>
        <taxon>Eukaryota</taxon>
        <taxon>Fungi</taxon>
        <taxon>Dikarya</taxon>
        <taxon>Ascomycota</taxon>
        <taxon>Saccharomycotina</taxon>
        <taxon>Saccharomycetes</taxon>
        <taxon>Saccharomycetales</taxon>
        <taxon>Saccharomycetaceae</taxon>
        <taxon>Nakaseomyces</taxon>
    </lineage>
</organism>
<dbReference type="InterPro" id="IPR016159">
    <property type="entry name" value="Cullin_repeat-like_dom_sf"/>
</dbReference>
<sequence>MVRPRRPSLVEDIASQPGFESSSSQENSKFGALFADSYLLQKLEALSVELQKNKDNVEMPKYDLSSQPTSKSSVDDNDPYITYRKYIQQLDDSIEGFQKVVQKTEEVNGKLGDGLDQFVNISKRADGFVDETREIHEKRDKLEAQNRLVPEQLKYFEALDPIIRRLNHATSPSIVRKESFKNMMVKIDNSLEYLHEHSDFKEAETYRIKFKQCLIRCCDLIVHHLNSIVNRICTEITDGLQNNKEISETTREVLLYNKFASISEEYTSEIKCIIERRHMSTYTRYRDELDSLLNECYNHYFQARKSLLDSIIKNKLNEIYKSEEHIQTRKFISAEKDFFQQLAENEYHLFVKFFPGPESKERGNKWLIQLCDPFYDSVKAKLLRENDILTIRDCILLFTQYYEFEEDYEEYENIFKDVYYDKLFEPVLQKLQSRLIFRAQKYIDEAIVKYKPPKGAPMITNRKTSAKLESEEEMVGIYIDDLKKSEVISLPETESEEDATDIILSTYYIPIIRALALLSTIYEMINTVVFDDLAHHVVRDCLVSIGEAFNLLTSGDDVNLVEYSLSYLRNLLFLRDQLQTFNIQYTVNETFLDFSAVGSLFRRSSSNLVREELPKPDMGRRNSQRILSAARNLIPKLVVNTVDSGSELVEALRFAIRSFTDRASKILTQDYMKISDIEIEDILGDNVKLRTSIDTNLPRVVQLIHDYISDDEIVENLLDALKEAIQIQYQNYYDELNNLVENGKVENGKVLEVMYPDTFSEYLATSIKKEVEILENK</sequence>
<evidence type="ECO:0000256" key="6">
    <source>
        <dbReference type="ARBA" id="ARBA00023034"/>
    </source>
</evidence>
<keyword evidence="5" id="KW-0653">Protein transport</keyword>
<dbReference type="VEuPathDB" id="FungiDB:GWK60_I04059"/>
<dbReference type="Pfam" id="PF04136">
    <property type="entry name" value="COG3_N"/>
    <property type="match status" value="1"/>
</dbReference>
<dbReference type="Pfam" id="PF20671">
    <property type="entry name" value="COG3_C"/>
    <property type="match status" value="1"/>
</dbReference>
<evidence type="ECO:0000313" key="12">
    <source>
        <dbReference type="EMBL" id="KTB05108.1"/>
    </source>
</evidence>
<dbReference type="Proteomes" id="UP000054886">
    <property type="component" value="Unassembled WGS sequence"/>
</dbReference>
<dbReference type="AlphaFoldDB" id="A0A0W0E0Z0"/>
<evidence type="ECO:0000256" key="5">
    <source>
        <dbReference type="ARBA" id="ARBA00022927"/>
    </source>
</evidence>
<evidence type="ECO:0000256" key="3">
    <source>
        <dbReference type="ARBA" id="ARBA00020976"/>
    </source>
</evidence>
<evidence type="ECO:0000256" key="4">
    <source>
        <dbReference type="ARBA" id="ARBA00022448"/>
    </source>
</evidence>
<dbReference type="GO" id="GO:0000301">
    <property type="term" value="P:retrograde transport, vesicle recycling within Golgi"/>
    <property type="evidence" value="ECO:0007669"/>
    <property type="project" value="EnsemblFungi"/>
</dbReference>
<dbReference type="SUPFAM" id="SSF74788">
    <property type="entry name" value="Cullin repeat-like"/>
    <property type="match status" value="1"/>
</dbReference>
<reference evidence="12 13" key="1">
    <citation type="submission" date="2015-10" db="EMBL/GenBank/DDBJ databases">
        <title>Draft genomes sequences of Candida glabrata isolates 1A, 1B, 2A, 2B, 3A and 3B.</title>
        <authorList>
            <person name="Haavelsrud O.E."/>
            <person name="Gaustad P."/>
        </authorList>
    </citation>
    <scope>NUCLEOTIDE SEQUENCE [LARGE SCALE GENOMIC DNA]</scope>
    <source>
        <strain evidence="12">910700640</strain>
    </source>
</reference>
<dbReference type="GO" id="GO:0000139">
    <property type="term" value="C:Golgi membrane"/>
    <property type="evidence" value="ECO:0007669"/>
    <property type="project" value="UniProtKB-SubCell"/>
</dbReference>
<comment type="subcellular location">
    <subcellularLocation>
        <location evidence="1">Golgi apparatus membrane</location>
        <topology evidence="1">Peripheral membrane protein</topology>
    </subcellularLocation>
</comment>
<dbReference type="GO" id="GO:0017119">
    <property type="term" value="C:Golgi transport complex"/>
    <property type="evidence" value="ECO:0007669"/>
    <property type="project" value="EnsemblFungi"/>
</dbReference>
<evidence type="ECO:0000259" key="11">
    <source>
        <dbReference type="Pfam" id="PF20671"/>
    </source>
</evidence>
<keyword evidence="4" id="KW-0813">Transport</keyword>
<feature type="region of interest" description="Disordered" evidence="9">
    <location>
        <begin position="1"/>
        <end position="26"/>
    </location>
</feature>
<evidence type="ECO:0000313" key="13">
    <source>
        <dbReference type="Proteomes" id="UP000054886"/>
    </source>
</evidence>
<accession>A0A0W0E0Z0</accession>
<dbReference type="InterPro" id="IPR007265">
    <property type="entry name" value="COG_su3"/>
</dbReference>
<dbReference type="PANTHER" id="PTHR13302">
    <property type="entry name" value="CONSERVED OLIGOMERIC GOLGI COMPLEX COMPONENT 3"/>
    <property type="match status" value="1"/>
</dbReference>
<dbReference type="EMBL" id="LLZZ01000114">
    <property type="protein sequence ID" value="KTB05108.1"/>
    <property type="molecule type" value="Genomic_DNA"/>
</dbReference>
<dbReference type="GO" id="GO:0005801">
    <property type="term" value="C:cis-Golgi network"/>
    <property type="evidence" value="ECO:0007669"/>
    <property type="project" value="InterPro"/>
</dbReference>